<protein>
    <submittedName>
        <fullName evidence="2">Uncharacterized protein</fullName>
    </submittedName>
</protein>
<accession>A0A0A9DBW8</accession>
<dbReference type="EMBL" id="GBRH01212569">
    <property type="protein sequence ID" value="JAD85326.1"/>
    <property type="molecule type" value="Transcribed_RNA"/>
</dbReference>
<reference evidence="2" key="2">
    <citation type="journal article" date="2015" name="Data Brief">
        <title>Shoot transcriptome of the giant reed, Arundo donax.</title>
        <authorList>
            <person name="Barrero R.A."/>
            <person name="Guerrero F.D."/>
            <person name="Moolhuijzen P."/>
            <person name="Goolsby J.A."/>
            <person name="Tidwell J."/>
            <person name="Bellgard S.E."/>
            <person name="Bellgard M.I."/>
        </authorList>
    </citation>
    <scope>NUCLEOTIDE SEQUENCE</scope>
    <source>
        <tissue evidence="2">Shoot tissue taken approximately 20 cm above the soil surface</tissue>
    </source>
</reference>
<proteinExistence type="predicted"/>
<dbReference type="AlphaFoldDB" id="A0A0A9DBW8"/>
<evidence type="ECO:0000313" key="2">
    <source>
        <dbReference type="EMBL" id="JAD85326.1"/>
    </source>
</evidence>
<reference evidence="2" key="1">
    <citation type="submission" date="2014-09" db="EMBL/GenBank/DDBJ databases">
        <authorList>
            <person name="Magalhaes I.L.F."/>
            <person name="Oliveira U."/>
            <person name="Santos F.R."/>
            <person name="Vidigal T.H.D.A."/>
            <person name="Brescovit A.D."/>
            <person name="Santos A.J."/>
        </authorList>
    </citation>
    <scope>NUCLEOTIDE SEQUENCE</scope>
    <source>
        <tissue evidence="2">Shoot tissue taken approximately 20 cm above the soil surface</tissue>
    </source>
</reference>
<evidence type="ECO:0000256" key="1">
    <source>
        <dbReference type="SAM" id="MobiDB-lite"/>
    </source>
</evidence>
<feature type="region of interest" description="Disordered" evidence="1">
    <location>
        <begin position="37"/>
        <end position="58"/>
    </location>
</feature>
<sequence>MLDQIAQLTYWFELSMIDSKQKSSESCPFCKSSYGLTQRDNPATGGQSPDQTVTFSLR</sequence>
<name>A0A0A9DBW8_ARUDO</name>
<organism evidence="2">
    <name type="scientific">Arundo donax</name>
    <name type="common">Giant reed</name>
    <name type="synonym">Donax arundinaceus</name>
    <dbReference type="NCBI Taxonomy" id="35708"/>
    <lineage>
        <taxon>Eukaryota</taxon>
        <taxon>Viridiplantae</taxon>
        <taxon>Streptophyta</taxon>
        <taxon>Embryophyta</taxon>
        <taxon>Tracheophyta</taxon>
        <taxon>Spermatophyta</taxon>
        <taxon>Magnoliopsida</taxon>
        <taxon>Liliopsida</taxon>
        <taxon>Poales</taxon>
        <taxon>Poaceae</taxon>
        <taxon>PACMAD clade</taxon>
        <taxon>Arundinoideae</taxon>
        <taxon>Arundineae</taxon>
        <taxon>Arundo</taxon>
    </lineage>
</organism>